<accession>A0AC35FV31</accession>
<evidence type="ECO:0000313" key="2">
    <source>
        <dbReference type="WBParaSite" id="PS1159_v2.g21223.t2"/>
    </source>
</evidence>
<name>A0AC35FV31_9BILA</name>
<evidence type="ECO:0000313" key="1">
    <source>
        <dbReference type="Proteomes" id="UP000887580"/>
    </source>
</evidence>
<sequence length="476" mass="54962">MNIQCFICILLFYFLTFAFSEDLKATKFNPNDLNLSKPWKEKVKREISLEVFSDIKESKKNNSDFENDVINVCGTGLDCVCDENVLACWDQRLNTTNLQPNIDNFVVQKVEMCLCKNLTIEKGKVFSRNEGTIKSLEFINVEITKIDSSVFDDLTSLETLIFGRSTFPFFDENVLTKNIGKTLTTLTLHGCEIQEINLSSFKNLVNLQKLDLHFNLQLNGKLNGKFPKSLSKLKILNLEFCNLTFLADDTFENLKSLEELNMPYNRFTSIPSAIKVLTNIKTFDFSRNKLKKLKQNDFSSNINLEILYFVHNFELEMVENCAFCSLKNLRKIYFSENNKLSYINENAFGAVSIGYSPKLEAFNIVNCNISVLHENLLDWKNVGELYLNGNPFACNCSMAWLFNDLMSDNSIYEKKLSHWYVKEHHHKFYLGCLGPPPTTPNHTFPYTIVEIFSSFLIVGLVYANRSRRENVLSKWF</sequence>
<reference evidence="2" key="1">
    <citation type="submission" date="2022-11" db="UniProtKB">
        <authorList>
            <consortium name="WormBaseParasite"/>
        </authorList>
    </citation>
    <scope>IDENTIFICATION</scope>
</reference>
<proteinExistence type="predicted"/>
<organism evidence="1 2">
    <name type="scientific">Panagrolaimus sp. PS1159</name>
    <dbReference type="NCBI Taxonomy" id="55785"/>
    <lineage>
        <taxon>Eukaryota</taxon>
        <taxon>Metazoa</taxon>
        <taxon>Ecdysozoa</taxon>
        <taxon>Nematoda</taxon>
        <taxon>Chromadorea</taxon>
        <taxon>Rhabditida</taxon>
        <taxon>Tylenchina</taxon>
        <taxon>Panagrolaimomorpha</taxon>
        <taxon>Panagrolaimoidea</taxon>
        <taxon>Panagrolaimidae</taxon>
        <taxon>Panagrolaimus</taxon>
    </lineage>
</organism>
<dbReference type="WBParaSite" id="PS1159_v2.g21223.t2">
    <property type="protein sequence ID" value="PS1159_v2.g21223.t2"/>
    <property type="gene ID" value="PS1159_v2.g21223"/>
</dbReference>
<dbReference type="Proteomes" id="UP000887580">
    <property type="component" value="Unplaced"/>
</dbReference>
<protein>
    <submittedName>
        <fullName evidence="2">Uncharacterized protein</fullName>
    </submittedName>
</protein>